<name>A0ABU5VR41_9BACT</name>
<dbReference type="RefSeq" id="WP_323575064.1">
    <property type="nucleotide sequence ID" value="NZ_JAYGJQ010000001.1"/>
</dbReference>
<organism evidence="2 3">
    <name type="scientific">Bacteriovorax antarcticus</name>
    <dbReference type="NCBI Taxonomy" id="3088717"/>
    <lineage>
        <taxon>Bacteria</taxon>
        <taxon>Pseudomonadati</taxon>
        <taxon>Bdellovibrionota</taxon>
        <taxon>Bacteriovoracia</taxon>
        <taxon>Bacteriovoracales</taxon>
        <taxon>Bacteriovoracaceae</taxon>
        <taxon>Bacteriovorax</taxon>
    </lineage>
</organism>
<dbReference type="Proteomes" id="UP001302274">
    <property type="component" value="Unassembled WGS sequence"/>
</dbReference>
<evidence type="ECO:0000313" key="3">
    <source>
        <dbReference type="Proteomes" id="UP001302274"/>
    </source>
</evidence>
<keyword evidence="3" id="KW-1185">Reference proteome</keyword>
<evidence type="ECO:0000313" key="2">
    <source>
        <dbReference type="EMBL" id="MEA9355504.1"/>
    </source>
</evidence>
<gene>
    <name evidence="2" type="ORF">SHI21_04805</name>
</gene>
<evidence type="ECO:0000256" key="1">
    <source>
        <dbReference type="SAM" id="SignalP"/>
    </source>
</evidence>
<comment type="caution">
    <text evidence="2">The sequence shown here is derived from an EMBL/GenBank/DDBJ whole genome shotgun (WGS) entry which is preliminary data.</text>
</comment>
<protein>
    <submittedName>
        <fullName evidence="2">Uncharacterized protein</fullName>
    </submittedName>
</protein>
<feature type="signal peptide" evidence="1">
    <location>
        <begin position="1"/>
        <end position="18"/>
    </location>
</feature>
<keyword evidence="1" id="KW-0732">Signal</keyword>
<feature type="chain" id="PRO_5047259542" evidence="1">
    <location>
        <begin position="19"/>
        <end position="119"/>
    </location>
</feature>
<reference evidence="2 3" key="1">
    <citation type="submission" date="2023-11" db="EMBL/GenBank/DDBJ databases">
        <title>A Novel Polar Bacteriovorax (B. antarcticus) Isolated from the Biocrust in Antarctica.</title>
        <authorList>
            <person name="Mun W."/>
            <person name="Choi S.Y."/>
            <person name="Mitchell R.J."/>
        </authorList>
    </citation>
    <scope>NUCLEOTIDE SEQUENCE [LARGE SCALE GENOMIC DNA]</scope>
    <source>
        <strain evidence="2 3">PP10</strain>
    </source>
</reference>
<proteinExistence type="predicted"/>
<accession>A0ABU5VR41</accession>
<sequence>MKKMITLAAMIMSLNVFAYDYNEVVVCDYMATLVQTEEGSNNVFFVNALLVSDKDLHTGFAYAQNIPLNKVNGAYVLSYPTKTGSVELQITKDSYTITEDFNGEKLVEVRKCLINNLPY</sequence>
<dbReference type="EMBL" id="JAYGJQ010000001">
    <property type="protein sequence ID" value="MEA9355504.1"/>
    <property type="molecule type" value="Genomic_DNA"/>
</dbReference>